<comment type="catalytic activity">
    <reaction evidence="11">
        <text>5-O-(1-carboxyvinyl)-3-phosphoshikimate = chorismate + phosphate</text>
        <dbReference type="Rhea" id="RHEA:21020"/>
        <dbReference type="ChEBI" id="CHEBI:29748"/>
        <dbReference type="ChEBI" id="CHEBI:43474"/>
        <dbReference type="ChEBI" id="CHEBI:57701"/>
        <dbReference type="EC" id="4.2.3.5"/>
    </reaction>
</comment>
<dbReference type="Gene3D" id="3.60.150.10">
    <property type="entry name" value="Chorismate synthase AroC"/>
    <property type="match status" value="1"/>
</dbReference>
<evidence type="ECO:0000313" key="12">
    <source>
        <dbReference type="EMBL" id="NYB74575.1"/>
    </source>
</evidence>
<evidence type="ECO:0000256" key="10">
    <source>
        <dbReference type="ARBA" id="ARBA00023239"/>
    </source>
</evidence>
<keyword evidence="10 11" id="KW-0456">Lyase</keyword>
<proteinExistence type="inferred from homology"/>
<dbReference type="CDD" id="cd07304">
    <property type="entry name" value="Chorismate_synthase"/>
    <property type="match status" value="1"/>
</dbReference>
<dbReference type="InterPro" id="IPR035904">
    <property type="entry name" value="Chorismate_synth_AroC_sf"/>
</dbReference>
<name>A0A974GWZ8_SEDHY</name>
<feature type="binding site" evidence="11">
    <location>
        <begin position="302"/>
        <end position="306"/>
    </location>
    <ligand>
        <name>FMN</name>
        <dbReference type="ChEBI" id="CHEBI:58210"/>
    </ligand>
</feature>
<sequence length="363" mass="39698">MSSIIGNKLKISLFGESHGEATGIVIDGLPPGVELNLEYIDEHMKKRSPGQSVLSTPRIEKDKYDIVSGYFQGKTTGTPLCALIRNENIKPGDYSEIKSKIRPGHGDYTGFVKYKGFNDYRGGGHFSGRLTAPLTFAGAIAMQILQSKNIHIVSRIKSIKDITDDIEINLQENEIDRLSKMNFPVLSPDKLSLMQEKITEAKENNNSVGGIIETYIVNVPAGYGEPFFDSVESKLSHMMFSIPAVKGIEFGAGFNITTLAGCNANDEFIITENKVMTKTNNNGGILGGITNGMPIVFRSAIKPTSSIGISQRTVDLHEMKETEINVTGRHDPCIVPRVIPVINGASALVILDLILERDGELWI</sequence>
<protein>
    <recommendedName>
        <fullName evidence="3 11">Chorismate synthase</fullName>
        <shortName evidence="11">CS</shortName>
        <ecNumber evidence="3 11">4.2.3.5</ecNumber>
    </recommendedName>
    <alternativeName>
        <fullName evidence="11">5-enolpyruvylshikimate-3-phosphate phospholyase</fullName>
    </alternativeName>
</protein>
<dbReference type="GO" id="GO:0010181">
    <property type="term" value="F:FMN binding"/>
    <property type="evidence" value="ECO:0007669"/>
    <property type="project" value="TreeGrafter"/>
</dbReference>
<dbReference type="GO" id="GO:0009073">
    <property type="term" value="P:aromatic amino acid family biosynthetic process"/>
    <property type="evidence" value="ECO:0007669"/>
    <property type="project" value="UniProtKB-KW"/>
</dbReference>
<dbReference type="Pfam" id="PF01264">
    <property type="entry name" value="Chorismate_synt"/>
    <property type="match status" value="1"/>
</dbReference>
<dbReference type="PANTHER" id="PTHR21085">
    <property type="entry name" value="CHORISMATE SYNTHASE"/>
    <property type="match status" value="1"/>
</dbReference>
<evidence type="ECO:0000256" key="11">
    <source>
        <dbReference type="HAMAP-Rule" id="MF_00300"/>
    </source>
</evidence>
<dbReference type="NCBIfam" id="NF003793">
    <property type="entry name" value="PRK05382.1"/>
    <property type="match status" value="1"/>
</dbReference>
<dbReference type="GO" id="GO:0004107">
    <property type="term" value="F:chorismate synthase activity"/>
    <property type="evidence" value="ECO:0007669"/>
    <property type="project" value="UniProtKB-UniRule"/>
</dbReference>
<reference evidence="12" key="1">
    <citation type="submission" date="2020-07" db="EMBL/GenBank/DDBJ databases">
        <title>Genomic analysis of a strain of Sedimentibacter Hydroxybenzoicus DSM7310.</title>
        <authorList>
            <person name="Ma S."/>
        </authorList>
    </citation>
    <scope>NUCLEOTIDE SEQUENCE</scope>
    <source>
        <strain evidence="12">DSM 7310</strain>
    </source>
</reference>
<evidence type="ECO:0000256" key="6">
    <source>
        <dbReference type="ARBA" id="ARBA00022643"/>
    </source>
</evidence>
<keyword evidence="4 11" id="KW-0028">Amino-acid biosynthesis</keyword>
<evidence type="ECO:0000256" key="9">
    <source>
        <dbReference type="ARBA" id="ARBA00023141"/>
    </source>
</evidence>
<dbReference type="EC" id="4.2.3.5" evidence="3 11"/>
<feature type="binding site" evidence="11">
    <location>
        <position position="329"/>
    </location>
    <ligand>
        <name>FMN</name>
        <dbReference type="ChEBI" id="CHEBI:58210"/>
    </ligand>
</feature>
<evidence type="ECO:0000256" key="2">
    <source>
        <dbReference type="ARBA" id="ARBA00008014"/>
    </source>
</evidence>
<dbReference type="Proteomes" id="UP000611629">
    <property type="component" value="Unassembled WGS sequence"/>
</dbReference>
<dbReference type="EMBL" id="JACBNQ010000011">
    <property type="protein sequence ID" value="NYB74575.1"/>
    <property type="molecule type" value="Genomic_DNA"/>
</dbReference>
<comment type="cofactor">
    <cofactor evidence="11">
        <name>FMNH2</name>
        <dbReference type="ChEBI" id="CHEBI:57618"/>
    </cofactor>
    <text evidence="11">Reduced FMN (FMNH(2)).</text>
</comment>
<dbReference type="PANTHER" id="PTHR21085:SF0">
    <property type="entry name" value="CHORISMATE SYNTHASE"/>
    <property type="match status" value="1"/>
</dbReference>
<dbReference type="SUPFAM" id="SSF103263">
    <property type="entry name" value="Chorismate synthase, AroC"/>
    <property type="match status" value="1"/>
</dbReference>
<organism evidence="12 13">
    <name type="scientific">Sedimentibacter hydroxybenzoicus DSM 7310</name>
    <dbReference type="NCBI Taxonomy" id="1123245"/>
    <lineage>
        <taxon>Bacteria</taxon>
        <taxon>Bacillati</taxon>
        <taxon>Bacillota</taxon>
        <taxon>Tissierellia</taxon>
        <taxon>Sedimentibacter</taxon>
    </lineage>
</organism>
<keyword evidence="7 11" id="KW-0274">FAD</keyword>
<keyword evidence="8 11" id="KW-0521">NADP</keyword>
<keyword evidence="9 11" id="KW-0057">Aromatic amino acid biosynthesis</keyword>
<evidence type="ECO:0000256" key="4">
    <source>
        <dbReference type="ARBA" id="ARBA00022605"/>
    </source>
</evidence>
<keyword evidence="5 11" id="KW-0285">Flavoprotein</keyword>
<keyword evidence="6 11" id="KW-0288">FMN</keyword>
<dbReference type="InterPro" id="IPR000453">
    <property type="entry name" value="Chorismate_synth"/>
</dbReference>
<dbReference type="GO" id="GO:0009423">
    <property type="term" value="P:chorismate biosynthetic process"/>
    <property type="evidence" value="ECO:0007669"/>
    <property type="project" value="UniProtKB-UniRule"/>
</dbReference>
<dbReference type="InterPro" id="IPR020541">
    <property type="entry name" value="Chorismate_synthase_CS"/>
</dbReference>
<comment type="pathway">
    <text evidence="1 11">Metabolic intermediate biosynthesis; chorismate biosynthesis; chorismate from D-erythrose 4-phosphate and phosphoenolpyruvate: step 7/7.</text>
</comment>
<comment type="caution">
    <text evidence="11">Lacks conserved residue(s) required for the propagation of feature annotation.</text>
</comment>
<comment type="similarity">
    <text evidence="2 11">Belongs to the chorismate synthase family.</text>
</comment>
<feature type="binding site" evidence="11">
    <location>
        <position position="287"/>
    </location>
    <ligand>
        <name>FMN</name>
        <dbReference type="ChEBI" id="CHEBI:58210"/>
    </ligand>
</feature>
<dbReference type="GO" id="GO:0008652">
    <property type="term" value="P:amino acid biosynthetic process"/>
    <property type="evidence" value="ECO:0007669"/>
    <property type="project" value="UniProtKB-KW"/>
</dbReference>
<dbReference type="HAMAP" id="MF_00300">
    <property type="entry name" value="Chorismate_synth"/>
    <property type="match status" value="1"/>
</dbReference>
<dbReference type="PROSITE" id="PS00788">
    <property type="entry name" value="CHORISMATE_SYNTHASE_2"/>
    <property type="match status" value="1"/>
</dbReference>
<evidence type="ECO:0000256" key="5">
    <source>
        <dbReference type="ARBA" id="ARBA00022630"/>
    </source>
</evidence>
<evidence type="ECO:0000256" key="1">
    <source>
        <dbReference type="ARBA" id="ARBA00005044"/>
    </source>
</evidence>
<evidence type="ECO:0000256" key="3">
    <source>
        <dbReference type="ARBA" id="ARBA00013036"/>
    </source>
</evidence>
<feature type="binding site" evidence="11">
    <location>
        <begin position="125"/>
        <end position="127"/>
    </location>
    <ligand>
        <name>FMN</name>
        <dbReference type="ChEBI" id="CHEBI:58210"/>
    </ligand>
</feature>
<comment type="function">
    <text evidence="11">Catalyzes the anti-1,4-elimination of the C-3 phosphate and the C-6 proR hydrogen from 5-enolpyruvylshikimate-3-phosphate (EPSP) to yield chorismate, which is the branch point compound that serves as the starting substrate for the three terminal pathways of aromatic amino acid biosynthesis. This reaction introduces a second double bond into the aromatic ring system.</text>
</comment>
<evidence type="ECO:0000256" key="8">
    <source>
        <dbReference type="ARBA" id="ARBA00022857"/>
    </source>
</evidence>
<evidence type="ECO:0000256" key="7">
    <source>
        <dbReference type="ARBA" id="ARBA00022827"/>
    </source>
</evidence>
<dbReference type="NCBIfam" id="TIGR00033">
    <property type="entry name" value="aroC"/>
    <property type="match status" value="1"/>
</dbReference>
<comment type="subunit">
    <text evidence="11">Homotetramer.</text>
</comment>
<accession>A0A974GWZ8</accession>
<dbReference type="PIRSF" id="PIRSF001456">
    <property type="entry name" value="Chorismate_synth"/>
    <property type="match status" value="1"/>
</dbReference>
<evidence type="ECO:0000313" key="13">
    <source>
        <dbReference type="Proteomes" id="UP000611629"/>
    </source>
</evidence>
<feature type="binding site" evidence="11">
    <location>
        <position position="47"/>
    </location>
    <ligand>
        <name>NADP(+)</name>
        <dbReference type="ChEBI" id="CHEBI:58349"/>
    </ligand>
</feature>
<gene>
    <name evidence="11 12" type="primary">aroC</name>
    <name evidence="12" type="ORF">HZF24_10555</name>
</gene>
<comment type="caution">
    <text evidence="12">The sequence shown here is derived from an EMBL/GenBank/DDBJ whole genome shotgun (WGS) entry which is preliminary data.</text>
</comment>
<dbReference type="AlphaFoldDB" id="A0A974GWZ8"/>
<dbReference type="GO" id="GO:0005829">
    <property type="term" value="C:cytosol"/>
    <property type="evidence" value="ECO:0007669"/>
    <property type="project" value="TreeGrafter"/>
</dbReference>
<dbReference type="RefSeq" id="WP_179238282.1">
    <property type="nucleotide sequence ID" value="NZ_JACBNQ010000011.1"/>
</dbReference>
<keyword evidence="13" id="KW-1185">Reference proteome</keyword>